<dbReference type="SUPFAM" id="SSF69786">
    <property type="entry name" value="YggU-like"/>
    <property type="match status" value="1"/>
</dbReference>
<dbReference type="SMART" id="SM01152">
    <property type="entry name" value="DUF167"/>
    <property type="match status" value="1"/>
</dbReference>
<evidence type="ECO:0000313" key="3">
    <source>
        <dbReference type="EMBL" id="MFC7616754.1"/>
    </source>
</evidence>
<dbReference type="Pfam" id="PF02594">
    <property type="entry name" value="DUF167"/>
    <property type="match status" value="1"/>
</dbReference>
<evidence type="ECO:0000313" key="4">
    <source>
        <dbReference type="Proteomes" id="UP001596512"/>
    </source>
</evidence>
<dbReference type="PANTHER" id="PTHR13420">
    <property type="entry name" value="UPF0235 PROTEIN C15ORF40"/>
    <property type="match status" value="1"/>
</dbReference>
<dbReference type="Gene3D" id="3.30.1200.10">
    <property type="entry name" value="YggU-like"/>
    <property type="match status" value="1"/>
</dbReference>
<accession>A0ABW2TUE2</accession>
<sequence length="106" mass="10677">MIECAIPSAERGTAPALPCSRGAVRDTGQAGARRTAVGGSHGGALVVAVAAPAVEGKANDAVRRALADAFGVRQRDVVIITGERGRDKVVEVGGDHAALLTRLLGP</sequence>
<dbReference type="HAMAP" id="MF_00634">
    <property type="entry name" value="UPF0235"/>
    <property type="match status" value="1"/>
</dbReference>
<protein>
    <recommendedName>
        <fullName evidence="2">UPF0235 protein ACFQV2_28155</fullName>
    </recommendedName>
</protein>
<dbReference type="PANTHER" id="PTHR13420:SF7">
    <property type="entry name" value="UPF0235 PROTEIN C15ORF40"/>
    <property type="match status" value="1"/>
</dbReference>
<gene>
    <name evidence="3" type="ORF">ACFQV2_28155</name>
</gene>
<comment type="caution">
    <text evidence="3">The sequence shown here is derived from an EMBL/GenBank/DDBJ whole genome shotgun (WGS) entry which is preliminary data.</text>
</comment>
<comment type="similarity">
    <text evidence="1 2">Belongs to the UPF0235 family.</text>
</comment>
<dbReference type="EMBL" id="JBHTEY010000004">
    <property type="protein sequence ID" value="MFC7616754.1"/>
    <property type="molecule type" value="Genomic_DNA"/>
</dbReference>
<evidence type="ECO:0000256" key="2">
    <source>
        <dbReference type="HAMAP-Rule" id="MF_00634"/>
    </source>
</evidence>
<dbReference type="InterPro" id="IPR036591">
    <property type="entry name" value="YggU-like_sf"/>
</dbReference>
<keyword evidence="4" id="KW-1185">Reference proteome</keyword>
<name>A0ABW2TUE2_9PSEU</name>
<dbReference type="Proteomes" id="UP001596512">
    <property type="component" value="Unassembled WGS sequence"/>
</dbReference>
<dbReference type="NCBIfam" id="TIGR00251">
    <property type="entry name" value="DUF167 family protein"/>
    <property type="match status" value="1"/>
</dbReference>
<evidence type="ECO:0000256" key="1">
    <source>
        <dbReference type="ARBA" id="ARBA00010364"/>
    </source>
</evidence>
<dbReference type="InterPro" id="IPR003746">
    <property type="entry name" value="DUF167"/>
</dbReference>
<organism evidence="3 4">
    <name type="scientific">Actinokineospora soli</name>
    <dbReference type="NCBI Taxonomy" id="1048753"/>
    <lineage>
        <taxon>Bacteria</taxon>
        <taxon>Bacillati</taxon>
        <taxon>Actinomycetota</taxon>
        <taxon>Actinomycetes</taxon>
        <taxon>Pseudonocardiales</taxon>
        <taxon>Pseudonocardiaceae</taxon>
        <taxon>Actinokineospora</taxon>
    </lineage>
</organism>
<proteinExistence type="inferred from homology"/>
<reference evidence="4" key="1">
    <citation type="journal article" date="2019" name="Int. J. Syst. Evol. Microbiol.">
        <title>The Global Catalogue of Microorganisms (GCM) 10K type strain sequencing project: providing services to taxonomists for standard genome sequencing and annotation.</title>
        <authorList>
            <consortium name="The Broad Institute Genomics Platform"/>
            <consortium name="The Broad Institute Genome Sequencing Center for Infectious Disease"/>
            <person name="Wu L."/>
            <person name="Ma J."/>
        </authorList>
    </citation>
    <scope>NUCLEOTIDE SEQUENCE [LARGE SCALE GENOMIC DNA]</scope>
    <source>
        <strain evidence="4">JCM 17695</strain>
    </source>
</reference>